<name>A0ACB7V474_DIOAL</name>
<dbReference type="EC" id="1.1.1.206" evidence="1"/>
<sequence>METCLDERWTLKGATALVTGGTKGIGRAIVEELAKFGASVYTCSRNQAELAECLKQWEGKKFKVTGSVCDVCSRTEREKLMENVSTVFQGKLDILINNVGTGVRKPIMECSAEVHSLTMTTNFESPLYLSQLAHPLLKASTSGSKCSFPLLVLFKFTQEELFMQQVKEL</sequence>
<evidence type="ECO:0000313" key="2">
    <source>
        <dbReference type="Proteomes" id="UP000827976"/>
    </source>
</evidence>
<accession>A0ACB7V474</accession>
<evidence type="ECO:0000313" key="1">
    <source>
        <dbReference type="EMBL" id="KAH7667950.1"/>
    </source>
</evidence>
<dbReference type="Proteomes" id="UP000827976">
    <property type="component" value="Chromosome 12"/>
</dbReference>
<dbReference type="EC" id="1.1.1.236" evidence="1"/>
<gene>
    <name evidence="1" type="ORF">IHE45_12G092000</name>
</gene>
<comment type="caution">
    <text evidence="1">The sequence shown here is derived from an EMBL/GenBank/DDBJ whole genome shotgun (WGS) entry which is preliminary data.</text>
</comment>
<dbReference type="EMBL" id="CM037022">
    <property type="protein sequence ID" value="KAH7667950.1"/>
    <property type="molecule type" value="Genomic_DNA"/>
</dbReference>
<keyword evidence="2" id="KW-1185">Reference proteome</keyword>
<reference evidence="2" key="1">
    <citation type="journal article" date="2022" name="Nat. Commun.">
        <title>Chromosome evolution and the genetic basis of agronomically important traits in greater yam.</title>
        <authorList>
            <person name="Bredeson J.V."/>
            <person name="Lyons J.B."/>
            <person name="Oniyinde I.O."/>
            <person name="Okereke N.R."/>
            <person name="Kolade O."/>
            <person name="Nnabue I."/>
            <person name="Nwadili C.O."/>
            <person name="Hribova E."/>
            <person name="Parker M."/>
            <person name="Nwogha J."/>
            <person name="Shu S."/>
            <person name="Carlson J."/>
            <person name="Kariba R."/>
            <person name="Muthemba S."/>
            <person name="Knop K."/>
            <person name="Barton G.J."/>
            <person name="Sherwood A.V."/>
            <person name="Lopez-Montes A."/>
            <person name="Asiedu R."/>
            <person name="Jamnadass R."/>
            <person name="Muchugi A."/>
            <person name="Goodstein D."/>
            <person name="Egesi C.N."/>
            <person name="Featherston J."/>
            <person name="Asfaw A."/>
            <person name="Simpson G.G."/>
            <person name="Dolezel J."/>
            <person name="Hendre P.S."/>
            <person name="Van Deynze A."/>
            <person name="Kumar P.L."/>
            <person name="Obidiegwu J.E."/>
            <person name="Bhattacharjee R."/>
            <person name="Rokhsar D.S."/>
        </authorList>
    </citation>
    <scope>NUCLEOTIDE SEQUENCE [LARGE SCALE GENOMIC DNA]</scope>
    <source>
        <strain evidence="2">cv. TDa95/00328</strain>
    </source>
</reference>
<organism evidence="1 2">
    <name type="scientific">Dioscorea alata</name>
    <name type="common">Purple yam</name>
    <dbReference type="NCBI Taxonomy" id="55571"/>
    <lineage>
        <taxon>Eukaryota</taxon>
        <taxon>Viridiplantae</taxon>
        <taxon>Streptophyta</taxon>
        <taxon>Embryophyta</taxon>
        <taxon>Tracheophyta</taxon>
        <taxon>Spermatophyta</taxon>
        <taxon>Magnoliopsida</taxon>
        <taxon>Liliopsida</taxon>
        <taxon>Dioscoreales</taxon>
        <taxon>Dioscoreaceae</taxon>
        <taxon>Dioscorea</taxon>
    </lineage>
</organism>
<proteinExistence type="predicted"/>
<protein>
    <submittedName>
        <fullName evidence="1">Short-chain dehydrogenase/reductase SDR protein</fullName>
        <ecNumber evidence="1">1.1.1.206</ecNumber>
        <ecNumber evidence="1">1.1.1.236</ecNumber>
    </submittedName>
</protein>
<keyword evidence="1" id="KW-0560">Oxidoreductase</keyword>